<accession>A0ABV0W0Z7</accession>
<name>A0ABV0W0Z7_9TELE</name>
<organism evidence="1 2">
    <name type="scientific">Xenotaenia resolanae</name>
    <dbReference type="NCBI Taxonomy" id="208358"/>
    <lineage>
        <taxon>Eukaryota</taxon>
        <taxon>Metazoa</taxon>
        <taxon>Chordata</taxon>
        <taxon>Craniata</taxon>
        <taxon>Vertebrata</taxon>
        <taxon>Euteleostomi</taxon>
        <taxon>Actinopterygii</taxon>
        <taxon>Neopterygii</taxon>
        <taxon>Teleostei</taxon>
        <taxon>Neoteleostei</taxon>
        <taxon>Acanthomorphata</taxon>
        <taxon>Ovalentaria</taxon>
        <taxon>Atherinomorphae</taxon>
        <taxon>Cyprinodontiformes</taxon>
        <taxon>Goodeidae</taxon>
        <taxon>Xenotaenia</taxon>
    </lineage>
</organism>
<dbReference type="Proteomes" id="UP001444071">
    <property type="component" value="Unassembled WGS sequence"/>
</dbReference>
<reference evidence="1 2" key="1">
    <citation type="submission" date="2021-06" db="EMBL/GenBank/DDBJ databases">
        <authorList>
            <person name="Palmer J.M."/>
        </authorList>
    </citation>
    <scope>NUCLEOTIDE SEQUENCE [LARGE SCALE GENOMIC DNA]</scope>
    <source>
        <strain evidence="1 2">XR_2019</strain>
        <tissue evidence="1">Muscle</tissue>
    </source>
</reference>
<dbReference type="EMBL" id="JAHRIM010021779">
    <property type="protein sequence ID" value="MEQ2263193.1"/>
    <property type="molecule type" value="Genomic_DNA"/>
</dbReference>
<gene>
    <name evidence="1" type="ORF">XENORESO_004351</name>
</gene>
<evidence type="ECO:0000313" key="1">
    <source>
        <dbReference type="EMBL" id="MEQ2263193.1"/>
    </source>
</evidence>
<evidence type="ECO:0000313" key="2">
    <source>
        <dbReference type="Proteomes" id="UP001444071"/>
    </source>
</evidence>
<keyword evidence="2" id="KW-1185">Reference proteome</keyword>
<sequence>MQSVVAACCAVPVHTAVGLRESSTPAEHVTLNRQGDLMANIEFLLLFFFSYFWYNSGSFKSINKHFIIFCILQWIPFCSFNSRISTIKALLGLNQDDITVSPLLQIINMFTCLKLYFVKTPTPTAETGNNKGNTVSED</sequence>
<protein>
    <submittedName>
        <fullName evidence="1">Uncharacterized protein</fullName>
    </submittedName>
</protein>
<proteinExistence type="predicted"/>
<comment type="caution">
    <text evidence="1">The sequence shown here is derived from an EMBL/GenBank/DDBJ whole genome shotgun (WGS) entry which is preliminary data.</text>
</comment>